<comment type="caution">
    <text evidence="3">The sequence shown here is derived from an EMBL/GenBank/DDBJ whole genome shotgun (WGS) entry which is preliminary data.</text>
</comment>
<dbReference type="RefSeq" id="WP_130102973.1">
    <property type="nucleotide sequence ID" value="NZ_SDWW01000028.1"/>
</dbReference>
<evidence type="ECO:0000256" key="1">
    <source>
        <dbReference type="SAM" id="MobiDB-lite"/>
    </source>
</evidence>
<dbReference type="GO" id="GO:0008195">
    <property type="term" value="F:phosphatidate phosphatase activity"/>
    <property type="evidence" value="ECO:0007669"/>
    <property type="project" value="InterPro"/>
</dbReference>
<dbReference type="OrthoDB" id="9789875at2"/>
<dbReference type="EMBL" id="SDWW01000028">
    <property type="protein sequence ID" value="RYV50718.1"/>
    <property type="molecule type" value="Genomic_DNA"/>
</dbReference>
<evidence type="ECO:0000259" key="2">
    <source>
        <dbReference type="Pfam" id="PF09949"/>
    </source>
</evidence>
<dbReference type="PANTHER" id="PTHR28208">
    <property type="entry name" value="PHOSPHATIDATE PHOSPHATASE APP1"/>
    <property type="match status" value="1"/>
</dbReference>
<gene>
    <name evidence="3" type="ORF">EUA98_12285</name>
</gene>
<protein>
    <submittedName>
        <fullName evidence="3">DUF2183 domain-containing protein</fullName>
    </submittedName>
</protein>
<proteinExistence type="predicted"/>
<feature type="region of interest" description="Disordered" evidence="1">
    <location>
        <begin position="21"/>
        <end position="42"/>
    </location>
</feature>
<dbReference type="Proteomes" id="UP000293764">
    <property type="component" value="Unassembled WGS sequence"/>
</dbReference>
<dbReference type="InterPro" id="IPR052935">
    <property type="entry name" value="Mg2+_PAP"/>
</dbReference>
<name>A0A4Q5MYD9_9MICO</name>
<reference evidence="3 4" key="1">
    <citation type="submission" date="2019-01" db="EMBL/GenBank/DDBJ databases">
        <title>Novel species of Cellulomonas.</title>
        <authorList>
            <person name="Liu Q."/>
            <person name="Xin Y.-H."/>
        </authorList>
    </citation>
    <scope>NUCLEOTIDE SEQUENCE [LARGE SCALE GENOMIC DNA]</scope>
    <source>
        <strain evidence="3 4">HLT2-17</strain>
    </source>
</reference>
<dbReference type="InterPro" id="IPR019236">
    <property type="entry name" value="APP1_cat"/>
</dbReference>
<dbReference type="PANTHER" id="PTHR28208:SF3">
    <property type="entry name" value="PHOSPHATIDATE PHOSPHATASE APP1"/>
    <property type="match status" value="1"/>
</dbReference>
<sequence>MGARQLSAILHAPTWVGRLVRVTNSPPRPDAGGAARSMGRHRGGRIEDAMNRVVARVLWRRGWRTTVLPYAGYGGQGWIRVLARAALVPAAPPGPARGGAADPVDLPPDAVPRIRGWRHLVTAQVEGVAVEVRAGSSSHRTVSDHGGYLDVTLPVDLAPGWHQVELTYAGGRVSAPVYVVAPDVTAGIVSDIDDTVMITSAPRPLLAVWNTFVVHEGTRRPVPGMADLYGDLLRDHPGAPVIYLSTGAWNAAPALVRFLRRFDYPAGPLLLTDWGPTRTGWFRDGFDHKRAALRRLTTEFPHIRWILVGDDGQRDPEIYAELALEQPDRVRAIAIRQLSGAEQVIVHGSPAKPTAGHVALRLAAAAGVPVIAARNGARLAEGLREADIDLT</sequence>
<dbReference type="SUPFAM" id="SSF53756">
    <property type="entry name" value="UDP-Glycosyltransferase/glycogen phosphorylase"/>
    <property type="match status" value="1"/>
</dbReference>
<accession>A0A4Q5MYD9</accession>
<dbReference type="Pfam" id="PF09949">
    <property type="entry name" value="APP1_cat"/>
    <property type="match status" value="1"/>
</dbReference>
<keyword evidence="4" id="KW-1185">Reference proteome</keyword>
<evidence type="ECO:0000313" key="3">
    <source>
        <dbReference type="EMBL" id="RYV50718.1"/>
    </source>
</evidence>
<dbReference type="AlphaFoldDB" id="A0A4Q5MYD9"/>
<organism evidence="3 4">
    <name type="scientific">Pengzhenrongella frigida</name>
    <dbReference type="NCBI Taxonomy" id="1259133"/>
    <lineage>
        <taxon>Bacteria</taxon>
        <taxon>Bacillati</taxon>
        <taxon>Actinomycetota</taxon>
        <taxon>Actinomycetes</taxon>
        <taxon>Micrococcales</taxon>
        <taxon>Pengzhenrongella</taxon>
    </lineage>
</organism>
<evidence type="ECO:0000313" key="4">
    <source>
        <dbReference type="Proteomes" id="UP000293764"/>
    </source>
</evidence>
<feature type="domain" description="Phosphatidate phosphatase APP1 catalytic" evidence="2">
    <location>
        <begin position="187"/>
        <end position="337"/>
    </location>
</feature>